<comment type="subcellular location">
    <subcellularLocation>
        <location evidence="9">Plastid</location>
        <location evidence="9">Chloroplast</location>
    </subcellularLocation>
</comment>
<gene>
    <name evidence="9 12" type="primary">rpoC1</name>
    <name evidence="12" type="ORF">LOBIN_cp003</name>
</gene>
<evidence type="ECO:0000256" key="1">
    <source>
        <dbReference type="ARBA" id="ARBA00004026"/>
    </source>
</evidence>
<dbReference type="InterPro" id="IPR044893">
    <property type="entry name" value="RNA_pol_Rpb1_clamp_domain"/>
</dbReference>
<keyword evidence="3 9" id="KW-0240">DNA-directed RNA polymerase</keyword>
<comment type="similarity">
    <text evidence="2 9">Belongs to the RNA polymerase beta' chain family. RpoC1 subfamily.</text>
</comment>
<dbReference type="Pfam" id="PF00623">
    <property type="entry name" value="RNA_pol_Rpb1_2"/>
    <property type="match status" value="2"/>
</dbReference>
<proteinExistence type="inferred from homology"/>
<dbReference type="GO" id="GO:0003677">
    <property type="term" value="F:DNA binding"/>
    <property type="evidence" value="ECO:0007669"/>
    <property type="project" value="UniProtKB-UniRule"/>
</dbReference>
<sequence>MKYEQNQENFVKQNENRRISIESIEIGLASPKQIKKWAQRILPNGKKIGQVTNPETVHYNTLKPIKGGLFCERIFGPVKDFECSCGKKKSYPSQKFCAECDVEFTWSRVRRHRLGFIQLASPVTHIWYLRGRLSYISSLLGMKRKHVEAITYCTKKLNGTGVENWPEVFQYEEKQSTQVNSDHLSLIPLKLSNYNKVKNIDTDLTDQVELNSPKNLQVDVSPSQAGSGHRTPSSVLKKIKFIDPSQSVQDNEKHSDFNLKVNSIKHLNQEKHYFPILPTSVWKSNDDINDFLKYITVPPQEQDIPISLCTPQSVLGTDFSNKIDTEHQYEVPVVSHRQLFVSEPKILNNLESVPTHLTINNGINKTLANTGAEAVRKLLIQLNIYELKPLLKEYLEDLEEQILTLENQGFLLRPEYRFLQRLRKKRSQTYRRLKLLTAFQRTKALPEWMVLSILPVLPPELRPILKLDKNSPPLVNDLNRLYRLIFFRNMRLLKTEPAPYDQRLLQEAVDALIENGKGGSKPVCTPDGRQVKSLSDILKGKKGRFRQNLLGKRVDYSGRSVIVVGPNLKLHECGLPKEMAIELFQPFLVRQLMVKKIAGTIVTAKSLIQEQNPIIWELLQQIMQRHPVLLNRAPTLHRLGIQAFQPKLVNGRAILLHPLVCSAFNADFDGDQMAVHVPLSFQARAEAWKLMWSRNNLLSPATGQPILIPSQDMVLGCYYLTTNNIKPHRGMGYYFSNFEDVLKAYYQKKIDIHSPIWVKCTTFIENSNDYEKPLEIQINCEGSFTKIYSKHKRNFDENRKQISQFVRTTTGRVFFNLVLSSSRYTLEHMIGAEKPMLGTGKKHIGRIR</sequence>
<dbReference type="GO" id="GO:0009507">
    <property type="term" value="C:chloroplast"/>
    <property type="evidence" value="ECO:0007669"/>
    <property type="project" value="UniProtKB-SubCell"/>
</dbReference>
<evidence type="ECO:0000256" key="5">
    <source>
        <dbReference type="ARBA" id="ARBA00022679"/>
    </source>
</evidence>
<comment type="cofactor">
    <cofactor evidence="9">
        <name>Zn(2+)</name>
        <dbReference type="ChEBI" id="CHEBI:29105"/>
    </cofactor>
    <text evidence="9">Binds 1 Zn(2+) ion per subunit.</text>
</comment>
<evidence type="ECO:0000256" key="4">
    <source>
        <dbReference type="ARBA" id="ARBA00022640"/>
    </source>
</evidence>
<dbReference type="InterPro" id="IPR007066">
    <property type="entry name" value="RNA_pol_Rpb1_3"/>
</dbReference>
<keyword evidence="5 9" id="KW-0808">Transferase</keyword>
<evidence type="ECO:0000256" key="7">
    <source>
        <dbReference type="ARBA" id="ARBA00023163"/>
    </source>
</evidence>
<feature type="domain" description="RNA polymerase N-terminal" evidence="11">
    <location>
        <begin position="447"/>
        <end position="721"/>
    </location>
</feature>
<dbReference type="InterPro" id="IPR034678">
    <property type="entry name" value="RNApol_RpoC1"/>
</dbReference>
<feature type="binding site" evidence="9">
    <location>
        <position position="83"/>
    </location>
    <ligand>
        <name>Zn(2+)</name>
        <dbReference type="ChEBI" id="CHEBI:29105"/>
    </ligand>
</feature>
<dbReference type="InterPro" id="IPR045867">
    <property type="entry name" value="DNA-dir_RpoC_beta_prime"/>
</dbReference>
<dbReference type="Gene3D" id="1.10.40.90">
    <property type="match status" value="1"/>
</dbReference>
<dbReference type="InterPro" id="IPR042102">
    <property type="entry name" value="RNA_pol_Rpb1_3_sf"/>
</dbReference>
<dbReference type="InterPro" id="IPR000722">
    <property type="entry name" value="RNA_pol_asu"/>
</dbReference>
<comment type="subunit">
    <text evidence="9">In plastids the minimal PEP RNA polymerase catalytic core is composed of four subunits: alpha, beta, beta', and beta''. When a (nuclear-encoded) sigma factor is associated with the core the holoenzyme is formed, which can initiate transcription.</text>
</comment>
<comment type="cofactor">
    <cofactor evidence="9">
        <name>Mg(2+)</name>
        <dbReference type="ChEBI" id="CHEBI:18420"/>
    </cofactor>
    <text evidence="9">Binds 1 Mg(2+) ion per subunit.</text>
</comment>
<dbReference type="GO" id="GO:0006351">
    <property type="term" value="P:DNA-templated transcription"/>
    <property type="evidence" value="ECO:0007669"/>
    <property type="project" value="UniProtKB-UniRule"/>
</dbReference>
<evidence type="ECO:0000256" key="6">
    <source>
        <dbReference type="ARBA" id="ARBA00022695"/>
    </source>
</evidence>
<dbReference type="EMBL" id="KM821265">
    <property type="protein sequence ID" value="AIY30150.1"/>
    <property type="molecule type" value="Genomic_DNA"/>
</dbReference>
<feature type="binding site" evidence="9">
    <location>
        <position position="671"/>
    </location>
    <ligand>
        <name>Mg(2+)</name>
        <dbReference type="ChEBI" id="CHEBI:18420"/>
    </ligand>
</feature>
<dbReference type="Pfam" id="PF04997">
    <property type="entry name" value="RNA_pol_Rpb1_1"/>
    <property type="match status" value="2"/>
</dbReference>
<feature type="binding site" evidence="9">
    <location>
        <position position="85"/>
    </location>
    <ligand>
        <name>Zn(2+)</name>
        <dbReference type="ChEBI" id="CHEBI:29105"/>
    </ligand>
</feature>
<feature type="binding site" evidence="9">
    <location>
        <position position="667"/>
    </location>
    <ligand>
        <name>Mg(2+)</name>
        <dbReference type="ChEBI" id="CHEBI:18420"/>
    </ligand>
</feature>
<evidence type="ECO:0000313" key="12">
    <source>
        <dbReference type="EMBL" id="AIY30150.1"/>
    </source>
</evidence>
<evidence type="ECO:0000256" key="8">
    <source>
        <dbReference type="ARBA" id="ARBA00048552"/>
    </source>
</evidence>
<dbReference type="Gene3D" id="1.10.274.100">
    <property type="entry name" value="RNA polymerase Rpb1, domain 3"/>
    <property type="match status" value="1"/>
</dbReference>
<feature type="binding site" evidence="9">
    <location>
        <position position="669"/>
    </location>
    <ligand>
        <name>Mg(2+)</name>
        <dbReference type="ChEBI" id="CHEBI:18420"/>
    </ligand>
</feature>
<geneLocation type="chloroplast" evidence="12"/>
<keyword evidence="4 12" id="KW-0934">Plastid</keyword>
<organism evidence="12">
    <name type="scientific">Lobosphaera incisa</name>
    <dbReference type="NCBI Taxonomy" id="312850"/>
    <lineage>
        <taxon>Eukaryota</taxon>
        <taxon>Viridiplantae</taxon>
        <taxon>Chlorophyta</taxon>
        <taxon>core chlorophytes</taxon>
        <taxon>Trebouxiophyceae</taxon>
        <taxon>Trebouxiales</taxon>
        <taxon>Trebouxiaceae</taxon>
        <taxon>Lobosphaera</taxon>
    </lineage>
</organism>
<dbReference type="PANTHER" id="PTHR19376:SF54">
    <property type="entry name" value="DNA-DIRECTED RNA POLYMERASE SUBUNIT BETA"/>
    <property type="match status" value="1"/>
</dbReference>
<dbReference type="InterPro" id="IPR007080">
    <property type="entry name" value="RNA_pol_Rpb1_1"/>
</dbReference>
<keyword evidence="9" id="KW-0862">Zinc</keyword>
<evidence type="ECO:0000256" key="9">
    <source>
        <dbReference type="HAMAP-Rule" id="MF_01323"/>
    </source>
</evidence>
<dbReference type="SMART" id="SM00663">
    <property type="entry name" value="RPOLA_N"/>
    <property type="match status" value="1"/>
</dbReference>
<dbReference type="EC" id="2.7.7.6" evidence="9"/>
<keyword evidence="12" id="KW-0150">Chloroplast</keyword>
<keyword evidence="6 9" id="KW-0548">Nucleotidyltransferase</keyword>
<dbReference type="SUPFAM" id="SSF64484">
    <property type="entry name" value="beta and beta-prime subunits of DNA dependent RNA-polymerase"/>
    <property type="match status" value="1"/>
</dbReference>
<keyword evidence="9" id="KW-0460">Magnesium</keyword>
<reference evidence="12" key="1">
    <citation type="journal article" date="2014" name="Mitochondrial DNA">
        <title>The complete sequence of the chloroplast genome of the green microalga Lobosphaera (Parietochloris) incisa.</title>
        <authorList>
            <person name="Tourasse N.J."/>
            <person name="Barbi T."/>
            <person name="Waterhouse J.C."/>
            <person name="Shtaida N."/>
            <person name="Leu S."/>
            <person name="Boussiba S."/>
            <person name="Purton S."/>
            <person name="Vallon O."/>
        </authorList>
    </citation>
    <scope>NUCLEOTIDE SEQUENCE</scope>
    <source>
        <strain evidence="12">SAG 2468</strain>
    </source>
</reference>
<evidence type="ECO:0000256" key="10">
    <source>
        <dbReference type="RuleBase" id="RU004279"/>
    </source>
</evidence>
<dbReference type="AlphaFoldDB" id="A0A0U1XPF9"/>
<dbReference type="GO" id="GO:0000428">
    <property type="term" value="C:DNA-directed RNA polymerase complex"/>
    <property type="evidence" value="ECO:0007669"/>
    <property type="project" value="UniProtKB-KW"/>
</dbReference>
<accession>A0A0U1XPF9</accession>
<protein>
    <recommendedName>
        <fullName evidence="9">DNA-directed RNA polymerase subunit beta'</fullName>
        <ecNumber evidence="9">2.7.7.6</ecNumber>
    </recommendedName>
    <alternativeName>
        <fullName evidence="9">PEP</fullName>
    </alternativeName>
    <alternativeName>
        <fullName evidence="9">Plastid-encoded RNA polymerase subunit beta'</fullName>
        <shortName evidence="9">RNA polymerase subunit beta'</shortName>
    </alternativeName>
</protein>
<comment type="function">
    <text evidence="1 9 10">DNA-dependent RNA polymerase catalyzes the transcription of DNA into RNA using the four ribonucleoside triphosphates as substrates.</text>
</comment>
<dbReference type="InterPro" id="IPR006592">
    <property type="entry name" value="RNA_pol_N"/>
</dbReference>
<dbReference type="GO" id="GO:0008270">
    <property type="term" value="F:zinc ion binding"/>
    <property type="evidence" value="ECO:0007669"/>
    <property type="project" value="UniProtKB-UniRule"/>
</dbReference>
<dbReference type="Gene3D" id="2.40.40.20">
    <property type="match status" value="1"/>
</dbReference>
<keyword evidence="7 9" id="KW-0804">Transcription</keyword>
<dbReference type="HAMAP" id="MF_01323">
    <property type="entry name" value="RNApol_bact_RpoC1"/>
    <property type="match status" value="1"/>
</dbReference>
<name>A0A0U1XPF9_9CHLO</name>
<dbReference type="GO" id="GO:0000287">
    <property type="term" value="F:magnesium ion binding"/>
    <property type="evidence" value="ECO:0007669"/>
    <property type="project" value="UniProtKB-UniRule"/>
</dbReference>
<feature type="binding site" evidence="9">
    <location>
        <position position="97"/>
    </location>
    <ligand>
        <name>Zn(2+)</name>
        <dbReference type="ChEBI" id="CHEBI:29105"/>
    </ligand>
</feature>
<dbReference type="Pfam" id="PF04983">
    <property type="entry name" value="RNA_pol_Rpb1_3"/>
    <property type="match status" value="1"/>
</dbReference>
<evidence type="ECO:0000256" key="2">
    <source>
        <dbReference type="ARBA" id="ARBA00007207"/>
    </source>
</evidence>
<keyword evidence="9" id="KW-0479">Metal-binding</keyword>
<feature type="binding site" evidence="9">
    <location>
        <position position="100"/>
    </location>
    <ligand>
        <name>Zn(2+)</name>
        <dbReference type="ChEBI" id="CHEBI:29105"/>
    </ligand>
</feature>
<evidence type="ECO:0000256" key="3">
    <source>
        <dbReference type="ARBA" id="ARBA00022478"/>
    </source>
</evidence>
<dbReference type="PANTHER" id="PTHR19376">
    <property type="entry name" value="DNA-DIRECTED RNA POLYMERASE"/>
    <property type="match status" value="1"/>
</dbReference>
<comment type="catalytic activity">
    <reaction evidence="8 9 10">
        <text>RNA(n) + a ribonucleoside 5'-triphosphate = RNA(n+1) + diphosphate</text>
        <dbReference type="Rhea" id="RHEA:21248"/>
        <dbReference type="Rhea" id="RHEA-COMP:14527"/>
        <dbReference type="Rhea" id="RHEA-COMP:17342"/>
        <dbReference type="ChEBI" id="CHEBI:33019"/>
        <dbReference type="ChEBI" id="CHEBI:61557"/>
        <dbReference type="ChEBI" id="CHEBI:140395"/>
        <dbReference type="EC" id="2.7.7.6"/>
    </reaction>
</comment>
<dbReference type="Gene3D" id="4.10.860.120">
    <property type="entry name" value="RNA polymerase II, clamp domain"/>
    <property type="match status" value="1"/>
</dbReference>
<evidence type="ECO:0000259" key="11">
    <source>
        <dbReference type="SMART" id="SM00663"/>
    </source>
</evidence>
<dbReference type="GO" id="GO:0003899">
    <property type="term" value="F:DNA-directed RNA polymerase activity"/>
    <property type="evidence" value="ECO:0007669"/>
    <property type="project" value="UniProtKB-UniRule"/>
</dbReference>